<dbReference type="AlphaFoldDB" id="A0AAN1SXZ3"/>
<dbReference type="GO" id="GO:0009306">
    <property type="term" value="P:protein secretion"/>
    <property type="evidence" value="ECO:0007669"/>
    <property type="project" value="InterPro"/>
</dbReference>
<dbReference type="PRINTS" id="PR00811">
    <property type="entry name" value="BCTERIALGSPD"/>
</dbReference>
<sequence>MRALLWLSAGLLLAGCAVPAGKSQTADVIQREMNQAVQDSTQSKADAVNNALLPPLAAAMPKLENKPLETKFDLSVNNTPASQVFMAIVSGTRYSVLLHPEVGGSISLNLKDVTVFEALEAIREIYGYDYKVDGSRIYIQPLTLQTRLFQVNYLTGQRKGESALRVTSGSVSDNPSATSGTAGTTTTTSSTTTRGLDSSKVSMTSSADFWEELVKALTAIVGNDKGRSVVVSPMTGVIVVRAMPDELKNVAAYLKASQISIERQVILEAKIVEVQLNDGFQSGVNWAAFKTKPDSRVSFGQLGAATTLAPNAAGGAAQSIGNSLLNGGVGGVTTGVVPGSNLLSSAATGGTLFGLAFQTNNFAALLNFLESQGNVHVLSSPRIATLNNQKAVLKVGTDEFFVTNVTSTTTTGTATTTTPSVTLQPFFSGIALDVTPRIDEDNEIILHVHPSVSQVSTVNKTVNVGGVGGTLNLPLASSSVSETDSIVRARDGQIVAIGGLMRQATFDDQSGLPGLPKTVFGQTNKRNEKRELVILLKPTVVDNDKDWSQDITQSRDRFNSMAGSAGKQ</sequence>
<dbReference type="GO" id="GO:0019867">
    <property type="term" value="C:outer membrane"/>
    <property type="evidence" value="ECO:0007669"/>
    <property type="project" value="InterPro"/>
</dbReference>
<dbReference type="PROSITE" id="PS51257">
    <property type="entry name" value="PROKAR_LIPOPROTEIN"/>
    <property type="match status" value="1"/>
</dbReference>
<gene>
    <name evidence="7" type="primary">mshL</name>
    <name evidence="7" type="ORF">FGKAn22_03490</name>
</gene>
<keyword evidence="2" id="KW-0472">Membrane</keyword>
<evidence type="ECO:0000256" key="5">
    <source>
        <dbReference type="SAM" id="SignalP"/>
    </source>
</evidence>
<dbReference type="PANTHER" id="PTHR30332:SF17">
    <property type="entry name" value="TYPE IV PILIATION SYSTEM PROTEIN DR_0774-RELATED"/>
    <property type="match status" value="1"/>
</dbReference>
<dbReference type="GO" id="GO:0009297">
    <property type="term" value="P:pilus assembly"/>
    <property type="evidence" value="ECO:0007669"/>
    <property type="project" value="InterPro"/>
</dbReference>
<dbReference type="Pfam" id="PF07655">
    <property type="entry name" value="Secretin_N_2"/>
    <property type="match status" value="1"/>
</dbReference>
<keyword evidence="3" id="KW-0998">Cell outer membrane</keyword>
<dbReference type="EMBL" id="AP019536">
    <property type="protein sequence ID" value="BBI98656.1"/>
    <property type="molecule type" value="Genomic_DNA"/>
</dbReference>
<proteinExistence type="predicted"/>
<evidence type="ECO:0000256" key="3">
    <source>
        <dbReference type="ARBA" id="ARBA00023237"/>
    </source>
</evidence>
<feature type="region of interest" description="Disordered" evidence="4">
    <location>
        <begin position="164"/>
        <end position="199"/>
    </location>
</feature>
<dbReference type="InterPro" id="IPR011514">
    <property type="entry name" value="Secretin_N_2"/>
</dbReference>
<feature type="domain" description="Secretin/TonB short N-terminal" evidence="6">
    <location>
        <begin position="94"/>
        <end position="142"/>
    </location>
</feature>
<keyword evidence="5" id="KW-0732">Signal</keyword>
<protein>
    <submittedName>
        <fullName evidence="7">Pilus (MSHA type) biogenesis protein MshL</fullName>
    </submittedName>
</protein>
<evidence type="ECO:0000259" key="6">
    <source>
        <dbReference type="SMART" id="SM00965"/>
    </source>
</evidence>
<dbReference type="InterPro" id="IPR001775">
    <property type="entry name" value="GspD/PilQ"/>
</dbReference>
<dbReference type="Pfam" id="PF00263">
    <property type="entry name" value="Secretin"/>
    <property type="match status" value="1"/>
</dbReference>
<feature type="signal peptide" evidence="5">
    <location>
        <begin position="1"/>
        <end position="22"/>
    </location>
</feature>
<dbReference type="Proteomes" id="UP001319121">
    <property type="component" value="Chromosome"/>
</dbReference>
<keyword evidence="8" id="KW-1185">Reference proteome</keyword>
<keyword evidence="1" id="KW-0813">Transport</keyword>
<accession>A0AAN1SXZ3</accession>
<dbReference type="Gene3D" id="3.30.1370.130">
    <property type="match status" value="1"/>
</dbReference>
<feature type="chain" id="PRO_5042986018" evidence="5">
    <location>
        <begin position="23"/>
        <end position="568"/>
    </location>
</feature>
<dbReference type="PANTHER" id="PTHR30332">
    <property type="entry name" value="PROBABLE GENERAL SECRETION PATHWAY PROTEIN D"/>
    <property type="match status" value="1"/>
</dbReference>
<dbReference type="InterPro" id="IPR011662">
    <property type="entry name" value="Secretin/TonB_short_N"/>
</dbReference>
<feature type="compositionally biased region" description="Low complexity" evidence="4">
    <location>
        <begin position="176"/>
        <end position="193"/>
    </location>
</feature>
<evidence type="ECO:0000313" key="7">
    <source>
        <dbReference type="EMBL" id="BBI98656.1"/>
    </source>
</evidence>
<feature type="compositionally biased region" description="Polar residues" evidence="4">
    <location>
        <begin position="165"/>
        <end position="175"/>
    </location>
</feature>
<name>A0AAN1SXZ3_9PROT</name>
<dbReference type="Pfam" id="PF07660">
    <property type="entry name" value="STN"/>
    <property type="match status" value="1"/>
</dbReference>
<dbReference type="SMART" id="SM00965">
    <property type="entry name" value="STN"/>
    <property type="match status" value="1"/>
</dbReference>
<evidence type="ECO:0000256" key="4">
    <source>
        <dbReference type="SAM" id="MobiDB-lite"/>
    </source>
</evidence>
<dbReference type="InterPro" id="IPR050810">
    <property type="entry name" value="Bact_Secretion_Sys_Channel"/>
</dbReference>
<dbReference type="RefSeq" id="WP_212786273.1">
    <property type="nucleotide sequence ID" value="NZ_AP019536.1"/>
</dbReference>
<dbReference type="GO" id="GO:0015627">
    <property type="term" value="C:type II protein secretion system complex"/>
    <property type="evidence" value="ECO:0007669"/>
    <property type="project" value="TreeGrafter"/>
</dbReference>
<evidence type="ECO:0000313" key="8">
    <source>
        <dbReference type="Proteomes" id="UP001319121"/>
    </source>
</evidence>
<evidence type="ECO:0000256" key="1">
    <source>
        <dbReference type="ARBA" id="ARBA00022448"/>
    </source>
</evidence>
<organism evidence="7 8">
    <name type="scientific">Ferrigenium kumadai</name>
    <dbReference type="NCBI Taxonomy" id="1682490"/>
    <lineage>
        <taxon>Bacteria</taxon>
        <taxon>Pseudomonadati</taxon>
        <taxon>Pseudomonadota</taxon>
        <taxon>Betaproteobacteria</taxon>
        <taxon>Nitrosomonadales</taxon>
        <taxon>Gallionellaceae</taxon>
        <taxon>Ferrigenium</taxon>
    </lineage>
</organism>
<evidence type="ECO:0000256" key="2">
    <source>
        <dbReference type="ARBA" id="ARBA00023136"/>
    </source>
</evidence>
<dbReference type="KEGG" id="fku:FGKAn22_03490"/>
<reference evidence="7 8" key="1">
    <citation type="submission" date="2019-03" db="EMBL/GenBank/DDBJ databases">
        <title>Complete genome sequence of Ferrigenium kumadai strain An22, a microaerophilic iron-oxidizing bacterium isolated from a paddy field soil.</title>
        <authorList>
            <person name="Watanabe T."/>
            <person name="Asakawa S."/>
        </authorList>
    </citation>
    <scope>NUCLEOTIDE SEQUENCE [LARGE SCALE GENOMIC DNA]</scope>
    <source>
        <strain evidence="7 8">An22</strain>
    </source>
</reference>
<dbReference type="InterPro" id="IPR004846">
    <property type="entry name" value="T2SS/T3SS_dom"/>
</dbReference>